<protein>
    <recommendedName>
        <fullName evidence="7">3-methylmercaptopropionyl-CoA ligase</fullName>
        <ecNumber evidence="6">6.2.1.44</ecNumber>
    </recommendedName>
</protein>
<dbReference type="Gene3D" id="3.40.50.1820">
    <property type="entry name" value="alpha/beta hydrolase"/>
    <property type="match status" value="1"/>
</dbReference>
<dbReference type="Pfam" id="PF00550">
    <property type="entry name" value="PP-binding"/>
    <property type="match status" value="1"/>
</dbReference>
<dbReference type="InterPro" id="IPR020806">
    <property type="entry name" value="PKS_PP-bd"/>
</dbReference>
<dbReference type="SUPFAM" id="SSF53474">
    <property type="entry name" value="alpha/beta-Hydrolases"/>
    <property type="match status" value="1"/>
</dbReference>
<dbReference type="GO" id="GO:0006631">
    <property type="term" value="P:fatty acid metabolic process"/>
    <property type="evidence" value="ECO:0007669"/>
    <property type="project" value="TreeGrafter"/>
</dbReference>
<evidence type="ECO:0000256" key="3">
    <source>
        <dbReference type="ARBA" id="ARBA00022553"/>
    </source>
</evidence>
<dbReference type="RefSeq" id="WP_233443061.1">
    <property type="nucleotide sequence ID" value="NZ_FMZW01000040.1"/>
</dbReference>
<dbReference type="Gene3D" id="1.10.1200.10">
    <property type="entry name" value="ACP-like"/>
    <property type="match status" value="1"/>
</dbReference>
<dbReference type="PANTHER" id="PTHR43201:SF5">
    <property type="entry name" value="MEDIUM-CHAIN ACYL-COA LIGASE ACSF2, MITOCHONDRIAL"/>
    <property type="match status" value="1"/>
</dbReference>
<keyword evidence="3" id="KW-0597">Phosphoprotein</keyword>
<dbReference type="FunFam" id="3.30.300.30:FF:000008">
    <property type="entry name" value="2,3-dihydroxybenzoate-AMP ligase"/>
    <property type="match status" value="1"/>
</dbReference>
<dbReference type="InterPro" id="IPR009081">
    <property type="entry name" value="PP-bd_ACP"/>
</dbReference>
<dbReference type="InterPro" id="IPR045851">
    <property type="entry name" value="AMP-bd_C_sf"/>
</dbReference>
<dbReference type="GO" id="GO:0031177">
    <property type="term" value="F:phosphopantetheine binding"/>
    <property type="evidence" value="ECO:0007669"/>
    <property type="project" value="InterPro"/>
</dbReference>
<dbReference type="InterPro" id="IPR001031">
    <property type="entry name" value="Thioesterase"/>
</dbReference>
<evidence type="ECO:0000313" key="10">
    <source>
        <dbReference type="Proteomes" id="UP000199245"/>
    </source>
</evidence>
<dbReference type="AlphaFoldDB" id="A0A1G7H675"/>
<comment type="similarity">
    <text evidence="1">Belongs to the ATP-dependent AMP-binding enzyme family.</text>
</comment>
<evidence type="ECO:0000259" key="8">
    <source>
        <dbReference type="PROSITE" id="PS50075"/>
    </source>
</evidence>
<dbReference type="PROSITE" id="PS50075">
    <property type="entry name" value="CARRIER"/>
    <property type="match status" value="1"/>
</dbReference>
<evidence type="ECO:0000256" key="7">
    <source>
        <dbReference type="ARBA" id="ARBA00067668"/>
    </source>
</evidence>
<name>A0A1G7H675_9BRAD</name>
<dbReference type="InterPro" id="IPR029058">
    <property type="entry name" value="AB_hydrolase_fold"/>
</dbReference>
<gene>
    <name evidence="9" type="ORF">SAMN05216337_104059</name>
</gene>
<keyword evidence="4" id="KW-0436">Ligase</keyword>
<reference evidence="9 10" key="1">
    <citation type="submission" date="2016-10" db="EMBL/GenBank/DDBJ databases">
        <authorList>
            <person name="de Groot N.N."/>
        </authorList>
    </citation>
    <scope>NUCLEOTIDE SEQUENCE [LARGE SCALE GENOMIC DNA]</scope>
    <source>
        <strain evidence="9 10">R5</strain>
    </source>
</reference>
<dbReference type="SUPFAM" id="SSF47336">
    <property type="entry name" value="ACP-like"/>
    <property type="match status" value="1"/>
</dbReference>
<dbReference type="EC" id="6.2.1.44" evidence="6"/>
<comment type="catalytic activity">
    <reaction evidence="5">
        <text>3-(methylsulfanyl)propanoate + ATP + CoA = 3-(methylsulfanyl)propanoyl-CoA + AMP + diphosphate</text>
        <dbReference type="Rhea" id="RHEA:43052"/>
        <dbReference type="ChEBI" id="CHEBI:30616"/>
        <dbReference type="ChEBI" id="CHEBI:33019"/>
        <dbReference type="ChEBI" id="CHEBI:49016"/>
        <dbReference type="ChEBI" id="CHEBI:57287"/>
        <dbReference type="ChEBI" id="CHEBI:82815"/>
        <dbReference type="ChEBI" id="CHEBI:456215"/>
        <dbReference type="EC" id="6.2.1.44"/>
    </reaction>
    <physiologicalReaction direction="left-to-right" evidence="5">
        <dbReference type="Rhea" id="RHEA:43053"/>
    </physiologicalReaction>
</comment>
<dbReference type="SUPFAM" id="SSF56801">
    <property type="entry name" value="Acetyl-CoA synthetase-like"/>
    <property type="match status" value="1"/>
</dbReference>
<dbReference type="PANTHER" id="PTHR43201">
    <property type="entry name" value="ACYL-COA SYNTHETASE"/>
    <property type="match status" value="1"/>
</dbReference>
<dbReference type="Proteomes" id="UP000199245">
    <property type="component" value="Unassembled WGS sequence"/>
</dbReference>
<evidence type="ECO:0000256" key="2">
    <source>
        <dbReference type="ARBA" id="ARBA00022450"/>
    </source>
</evidence>
<dbReference type="Gene3D" id="3.30.300.30">
    <property type="match status" value="1"/>
</dbReference>
<evidence type="ECO:0000256" key="6">
    <source>
        <dbReference type="ARBA" id="ARBA00066616"/>
    </source>
</evidence>
<dbReference type="Pfam" id="PF00975">
    <property type="entry name" value="Thioesterase"/>
    <property type="match status" value="1"/>
</dbReference>
<feature type="domain" description="Carrier" evidence="8">
    <location>
        <begin position="143"/>
        <end position="218"/>
    </location>
</feature>
<accession>A0A1G7H675</accession>
<proteinExistence type="inferred from homology"/>
<dbReference type="InterPro" id="IPR025110">
    <property type="entry name" value="AMP-bd_C"/>
</dbReference>
<keyword evidence="2" id="KW-0596">Phosphopantetheine</keyword>
<sequence length="493" mass="54564">MILNDWFRTGDIGSVDGDSFLTPHRHMSEVINRGGEKIAPAEIESALLSHPAVAEAAAFGIPRPRLGEDIAAAIIPRPHAQTTPAELRQFLQCKLASFKIPRHILILDQLPKGETGKVQKRQLRELFDERSGQQSMPVRRAANGRLDLEAELLMLWRRLLKSDAVTLDDDFFACGGDSLLAMEMLLQLEQLIGKAVPETILFGAETIRQLAQKLDTETDATTPTTIAQFHTGANRPPLYFFNGDLRYGHRGLRRMVELLGPDYPIISINPHGLGGEAIPASIEHMAADRLPLILERRASGPFLLGGKCNGAMVAFEAARQLVATGHTVHMVAMIDPPTVNARPATRAIVRLMKPIVSRHFLRRIFERLARQEREAKYSTSEPVWTAKGKILPALWDAYSMAMAQYLPASLEVPVTFYAAEHEGRNWRHLCSQLEVVQVPWGHDGCMTVGAERLVGHLRQRINALVDRVPGEGGRRAGKIICSSMVGPKFNPNG</sequence>
<evidence type="ECO:0000256" key="1">
    <source>
        <dbReference type="ARBA" id="ARBA00006432"/>
    </source>
</evidence>
<evidence type="ECO:0000256" key="4">
    <source>
        <dbReference type="ARBA" id="ARBA00022598"/>
    </source>
</evidence>
<evidence type="ECO:0000313" key="9">
    <source>
        <dbReference type="EMBL" id="SDE95865.1"/>
    </source>
</evidence>
<dbReference type="InterPro" id="IPR036736">
    <property type="entry name" value="ACP-like_sf"/>
</dbReference>
<dbReference type="Pfam" id="PF13193">
    <property type="entry name" value="AMP-binding_C"/>
    <property type="match status" value="1"/>
</dbReference>
<organism evidence="9 10">
    <name type="scientific">Bradyrhizobium brasilense</name>
    <dbReference type="NCBI Taxonomy" id="1419277"/>
    <lineage>
        <taxon>Bacteria</taxon>
        <taxon>Pseudomonadati</taxon>
        <taxon>Pseudomonadota</taxon>
        <taxon>Alphaproteobacteria</taxon>
        <taxon>Hyphomicrobiales</taxon>
        <taxon>Nitrobacteraceae</taxon>
        <taxon>Bradyrhizobium</taxon>
    </lineage>
</organism>
<dbReference type="EMBL" id="FMZW01000040">
    <property type="protein sequence ID" value="SDE95865.1"/>
    <property type="molecule type" value="Genomic_DNA"/>
</dbReference>
<evidence type="ECO:0000256" key="5">
    <source>
        <dbReference type="ARBA" id="ARBA00051915"/>
    </source>
</evidence>
<dbReference type="GO" id="GO:0031956">
    <property type="term" value="F:medium-chain fatty acid-CoA ligase activity"/>
    <property type="evidence" value="ECO:0007669"/>
    <property type="project" value="TreeGrafter"/>
</dbReference>
<dbReference type="SMART" id="SM00823">
    <property type="entry name" value="PKS_PP"/>
    <property type="match status" value="1"/>
</dbReference>